<organism evidence="2 3">
    <name type="scientific">Parabacteroides faecalis</name>
    <dbReference type="NCBI Taxonomy" id="2924040"/>
    <lineage>
        <taxon>Bacteria</taxon>
        <taxon>Pseudomonadati</taxon>
        <taxon>Bacteroidota</taxon>
        <taxon>Bacteroidia</taxon>
        <taxon>Bacteroidales</taxon>
        <taxon>Tannerellaceae</taxon>
        <taxon>Parabacteroides</taxon>
    </lineage>
</organism>
<dbReference type="Proteomes" id="UP001165444">
    <property type="component" value="Unassembled WGS sequence"/>
</dbReference>
<dbReference type="EMBL" id="JAKZMM010000017">
    <property type="protein sequence ID" value="MCJ2380580.1"/>
    <property type="molecule type" value="Genomic_DNA"/>
</dbReference>
<evidence type="ECO:0000313" key="2">
    <source>
        <dbReference type="EMBL" id="MCJ2380580.1"/>
    </source>
</evidence>
<gene>
    <name evidence="2" type="ORF">MUN53_08155</name>
</gene>
<keyword evidence="3" id="KW-1185">Reference proteome</keyword>
<sequence length="490" mass="53515">MKKITLLILGLLSLFSLIGTSCDGLDEHYSTNPNYRLSFSVDTLSFDTVFTTIGSATKQFMVYNPNKEALNIQSIMLASGGESGFRLNVDGRKGDYFDNVGILAEDSMFVFVEVNVNPNDSNQPLLVEDSVVFMTNGGKQTVLLEAYGQNMHLYKGGLHITKDTTFTADLPHLVYDSIMVAEGATLYLTEGATLYMHDKANIVVSGRLISEGSLENPVVIRGDRLDFVLDDILPYDRTPGQWGGIFFKSGSFGNRMEHTIVRNGTSGITIEASEPVDTKLEISNSQLTNMKGNVLTSINSKLMVTNTEISNAGGSVVALAGGDYQFTHCSLVNYMRLVQRSTECLVMANAYMQNSENKVVPLKARFDNCLVDGSFGAGKNPLSGEIALSSVDEADFDYYFNHCVLTTVGSDNGCFESTLFTTEDNYPSYRKTGGEANKYQFDFRPDTVISLGVGKADPAVSANYPVDRLGINRLESSDGPTIGAYEFVKE</sequence>
<reference evidence="2 3" key="1">
    <citation type="submission" date="2022-03" db="EMBL/GenBank/DDBJ databases">
        <title>Parabacteroides sp. nov. isolated from swine feces.</title>
        <authorList>
            <person name="Bak J.E."/>
        </authorList>
    </citation>
    <scope>NUCLEOTIDE SEQUENCE [LARGE SCALE GENOMIC DNA]</scope>
    <source>
        <strain evidence="2 3">AGMB00274</strain>
    </source>
</reference>
<dbReference type="RefSeq" id="WP_243324668.1">
    <property type="nucleotide sequence ID" value="NZ_JAKZMM010000017.1"/>
</dbReference>
<accession>A0ABT0C0P9</accession>
<evidence type="ECO:0008006" key="4">
    <source>
        <dbReference type="Google" id="ProtNLM"/>
    </source>
</evidence>
<evidence type="ECO:0000313" key="3">
    <source>
        <dbReference type="Proteomes" id="UP001165444"/>
    </source>
</evidence>
<name>A0ABT0C0P9_9BACT</name>
<keyword evidence="1" id="KW-0732">Signal</keyword>
<proteinExistence type="predicted"/>
<dbReference type="InterPro" id="IPR011050">
    <property type="entry name" value="Pectin_lyase_fold/virulence"/>
</dbReference>
<feature type="signal peptide" evidence="1">
    <location>
        <begin position="1"/>
        <end position="21"/>
    </location>
</feature>
<dbReference type="SUPFAM" id="SSF51126">
    <property type="entry name" value="Pectin lyase-like"/>
    <property type="match status" value="1"/>
</dbReference>
<feature type="chain" id="PRO_5046545894" description="Right handed beta helix domain-containing protein" evidence="1">
    <location>
        <begin position="22"/>
        <end position="490"/>
    </location>
</feature>
<comment type="caution">
    <text evidence="2">The sequence shown here is derived from an EMBL/GenBank/DDBJ whole genome shotgun (WGS) entry which is preliminary data.</text>
</comment>
<dbReference type="PROSITE" id="PS51257">
    <property type="entry name" value="PROKAR_LIPOPROTEIN"/>
    <property type="match status" value="1"/>
</dbReference>
<evidence type="ECO:0000256" key="1">
    <source>
        <dbReference type="SAM" id="SignalP"/>
    </source>
</evidence>
<protein>
    <recommendedName>
        <fullName evidence="4">Right handed beta helix domain-containing protein</fullName>
    </recommendedName>
</protein>